<organism evidence="1 2">
    <name type="scientific">Limnovirga soli</name>
    <dbReference type="NCBI Taxonomy" id="2656915"/>
    <lineage>
        <taxon>Bacteria</taxon>
        <taxon>Pseudomonadati</taxon>
        <taxon>Bacteroidota</taxon>
        <taxon>Chitinophagia</taxon>
        <taxon>Chitinophagales</taxon>
        <taxon>Chitinophagaceae</taxon>
        <taxon>Limnovirga</taxon>
    </lineage>
</organism>
<sequence>MKKRSSLDKAQWTNTREEQYRKACDEILFVINSELIIKTDKVYLKTENHEIFLLKIDKSKSMWYELWLILKYKN</sequence>
<proteinExistence type="predicted"/>
<accession>A0A8J8JWS2</accession>
<evidence type="ECO:0000313" key="2">
    <source>
        <dbReference type="Proteomes" id="UP000598971"/>
    </source>
</evidence>
<protein>
    <submittedName>
        <fullName evidence="1">Uncharacterized protein</fullName>
    </submittedName>
</protein>
<dbReference type="EMBL" id="WHPF01000026">
    <property type="protein sequence ID" value="NNV58024.1"/>
    <property type="molecule type" value="Genomic_DNA"/>
</dbReference>
<gene>
    <name evidence="1" type="ORF">GD597_21350</name>
</gene>
<dbReference type="Proteomes" id="UP000598971">
    <property type="component" value="Unassembled WGS sequence"/>
</dbReference>
<dbReference type="RefSeq" id="WP_171609979.1">
    <property type="nucleotide sequence ID" value="NZ_WHPF01000026.1"/>
</dbReference>
<name>A0A8J8JWS2_9BACT</name>
<keyword evidence="2" id="KW-1185">Reference proteome</keyword>
<reference evidence="1" key="1">
    <citation type="submission" date="2019-10" db="EMBL/GenBank/DDBJ databases">
        <title>Draft genome sequence of Panacibacter sp. KCS-6.</title>
        <authorList>
            <person name="Yim K.J."/>
        </authorList>
    </citation>
    <scope>NUCLEOTIDE SEQUENCE</scope>
    <source>
        <strain evidence="1">KCS-6</strain>
    </source>
</reference>
<evidence type="ECO:0000313" key="1">
    <source>
        <dbReference type="EMBL" id="NNV58024.1"/>
    </source>
</evidence>
<comment type="caution">
    <text evidence="1">The sequence shown here is derived from an EMBL/GenBank/DDBJ whole genome shotgun (WGS) entry which is preliminary data.</text>
</comment>
<dbReference type="AlphaFoldDB" id="A0A8J8JWS2"/>